<keyword evidence="1 2" id="KW-0129">CBS domain</keyword>
<dbReference type="RefSeq" id="WP_103131499.1">
    <property type="nucleotide sequence ID" value="NZ_BFAG01000027.1"/>
</dbReference>
<dbReference type="PROSITE" id="PS51371">
    <property type="entry name" value="CBS"/>
    <property type="match status" value="2"/>
</dbReference>
<comment type="caution">
    <text evidence="4">The sequence shown here is derived from an EMBL/GenBank/DDBJ whole genome shotgun (WGS) entry which is preliminary data.</text>
</comment>
<dbReference type="OrthoDB" id="9802114at2"/>
<dbReference type="AlphaFoldDB" id="A0A2I9D0Z1"/>
<evidence type="ECO:0000313" key="4">
    <source>
        <dbReference type="EMBL" id="GBF08233.1"/>
    </source>
</evidence>
<evidence type="ECO:0000259" key="3">
    <source>
        <dbReference type="PROSITE" id="PS51371"/>
    </source>
</evidence>
<dbReference type="InterPro" id="IPR000644">
    <property type="entry name" value="CBS_dom"/>
</dbReference>
<dbReference type="Gene3D" id="3.10.580.10">
    <property type="entry name" value="CBS-domain"/>
    <property type="match status" value="1"/>
</dbReference>
<protein>
    <submittedName>
        <fullName evidence="4">Signal-transduction protein</fullName>
    </submittedName>
</protein>
<sequence>MPTLRDIMTPNPVTVDPQATLQEVATLMLEQDIGAVLVMENDRPTGIITDRDIVVRAVAYGHDSGTPVTDYTTGDVFTLDANTSVEDAADEMGRQQVRRIPVTENGKVVGIVSLGDLAVRANSDADEEALKGVSVPSENHNS</sequence>
<gene>
    <name evidence="4" type="ORF">DAERI_270007</name>
</gene>
<dbReference type="SUPFAM" id="SSF54631">
    <property type="entry name" value="CBS-domain pair"/>
    <property type="match status" value="1"/>
</dbReference>
<feature type="domain" description="CBS" evidence="3">
    <location>
        <begin position="8"/>
        <end position="64"/>
    </location>
</feature>
<dbReference type="PANTHER" id="PTHR43080:SF2">
    <property type="entry name" value="CBS DOMAIN-CONTAINING PROTEIN"/>
    <property type="match status" value="1"/>
</dbReference>
<dbReference type="InterPro" id="IPR051257">
    <property type="entry name" value="Diverse_CBS-Domain"/>
</dbReference>
<name>A0A2I9D0Z1_9DEIO</name>
<dbReference type="SMART" id="SM00116">
    <property type="entry name" value="CBS"/>
    <property type="match status" value="2"/>
</dbReference>
<feature type="domain" description="CBS" evidence="3">
    <location>
        <begin position="71"/>
        <end position="127"/>
    </location>
</feature>
<dbReference type="PANTHER" id="PTHR43080">
    <property type="entry name" value="CBS DOMAIN-CONTAINING PROTEIN CBSX3, MITOCHONDRIAL"/>
    <property type="match status" value="1"/>
</dbReference>
<keyword evidence="5" id="KW-1185">Reference proteome</keyword>
<dbReference type="Pfam" id="PF00571">
    <property type="entry name" value="CBS"/>
    <property type="match status" value="2"/>
</dbReference>
<dbReference type="InterPro" id="IPR046342">
    <property type="entry name" value="CBS_dom_sf"/>
</dbReference>
<proteinExistence type="predicted"/>
<evidence type="ECO:0000313" key="5">
    <source>
        <dbReference type="Proteomes" id="UP000236569"/>
    </source>
</evidence>
<reference evidence="5" key="1">
    <citation type="submission" date="2018-01" db="EMBL/GenBank/DDBJ databases">
        <title>Draft Genome Sequence of the Radioresistant Bacterium Deinococcus aerius TR0125, Isolated from the Higher Atmosphere above Japan.</title>
        <authorList>
            <person name="Satoh K."/>
            <person name="Arai H."/>
            <person name="Sanzen T."/>
            <person name="Kawaguchi Y."/>
            <person name="Hayashi H."/>
            <person name="Yokobori S."/>
            <person name="Yamagishi A."/>
            <person name="Oono Y."/>
            <person name="Narumi I."/>
        </authorList>
    </citation>
    <scope>NUCLEOTIDE SEQUENCE [LARGE SCALE GENOMIC DNA]</scope>
    <source>
        <strain evidence="5">TR0125</strain>
    </source>
</reference>
<dbReference type="EMBL" id="BFAG01000027">
    <property type="protein sequence ID" value="GBF08233.1"/>
    <property type="molecule type" value="Genomic_DNA"/>
</dbReference>
<dbReference type="CDD" id="cd04622">
    <property type="entry name" value="CBS_pair_HRP1_like"/>
    <property type="match status" value="1"/>
</dbReference>
<organism evidence="4 5">
    <name type="scientific">Deinococcus aerius</name>
    <dbReference type="NCBI Taxonomy" id="200253"/>
    <lineage>
        <taxon>Bacteria</taxon>
        <taxon>Thermotogati</taxon>
        <taxon>Deinococcota</taxon>
        <taxon>Deinococci</taxon>
        <taxon>Deinococcales</taxon>
        <taxon>Deinococcaceae</taxon>
        <taxon>Deinococcus</taxon>
    </lineage>
</organism>
<evidence type="ECO:0000256" key="1">
    <source>
        <dbReference type="ARBA" id="ARBA00023122"/>
    </source>
</evidence>
<accession>A0A2I9D0Z1</accession>
<evidence type="ECO:0000256" key="2">
    <source>
        <dbReference type="PROSITE-ProRule" id="PRU00703"/>
    </source>
</evidence>
<dbReference type="Proteomes" id="UP000236569">
    <property type="component" value="Unassembled WGS sequence"/>
</dbReference>